<evidence type="ECO:0000256" key="4">
    <source>
        <dbReference type="ARBA" id="ARBA00022798"/>
    </source>
</evidence>
<dbReference type="InterPro" id="IPR030395">
    <property type="entry name" value="GP_PDE_dom"/>
</dbReference>
<dbReference type="PANTHER" id="PTHR43620">
    <property type="entry name" value="GLYCEROPHOSPHORYL DIESTER PHOSPHODIESTERASE"/>
    <property type="match status" value="1"/>
</dbReference>
<feature type="transmembrane region" description="Helical" evidence="7">
    <location>
        <begin position="35"/>
        <end position="56"/>
    </location>
</feature>
<dbReference type="AlphaFoldDB" id="A0A9W6ZH39"/>
<evidence type="ECO:0000256" key="2">
    <source>
        <dbReference type="ARBA" id="ARBA00012247"/>
    </source>
</evidence>
<dbReference type="Gene3D" id="3.20.20.190">
    <property type="entry name" value="Phosphatidylinositol (PI) phosphodiesterase"/>
    <property type="match status" value="1"/>
</dbReference>
<evidence type="ECO:0000256" key="3">
    <source>
        <dbReference type="ARBA" id="ARBA00022729"/>
    </source>
</evidence>
<keyword evidence="7" id="KW-1133">Transmembrane helix</keyword>
<comment type="catalytic activity">
    <reaction evidence="6">
        <text>a sn-glycero-3-phosphodiester + H2O = an alcohol + sn-glycerol 3-phosphate + H(+)</text>
        <dbReference type="Rhea" id="RHEA:12969"/>
        <dbReference type="ChEBI" id="CHEBI:15377"/>
        <dbReference type="ChEBI" id="CHEBI:15378"/>
        <dbReference type="ChEBI" id="CHEBI:30879"/>
        <dbReference type="ChEBI" id="CHEBI:57597"/>
        <dbReference type="ChEBI" id="CHEBI:83408"/>
        <dbReference type="EC" id="3.1.4.46"/>
    </reaction>
</comment>
<dbReference type="InterPro" id="IPR017946">
    <property type="entry name" value="PLC-like_Pdiesterase_TIM-brl"/>
</dbReference>
<comment type="caution">
    <text evidence="9">The sequence shown here is derived from an EMBL/GenBank/DDBJ whole genome shotgun (WGS) entry which is preliminary data.</text>
</comment>
<dbReference type="GO" id="GO:0006629">
    <property type="term" value="P:lipid metabolic process"/>
    <property type="evidence" value="ECO:0007669"/>
    <property type="project" value="InterPro"/>
</dbReference>
<dbReference type="Pfam" id="PF03009">
    <property type="entry name" value="GDPD"/>
    <property type="match status" value="1"/>
</dbReference>
<feature type="domain" description="GP-PDE" evidence="8">
    <location>
        <begin position="65"/>
        <end position="373"/>
    </location>
</feature>
<keyword evidence="5" id="KW-0378">Hydrolase</keyword>
<dbReference type="PROSITE" id="PS51704">
    <property type="entry name" value="GP_PDE"/>
    <property type="match status" value="1"/>
</dbReference>
<accession>A0A9W6ZH39</accession>
<dbReference type="EC" id="3.1.4.46" evidence="2"/>
<comment type="similarity">
    <text evidence="1">Belongs to the glycerophosphoryl diester phosphodiesterase family.</text>
</comment>
<name>A0A9W6ZH39_9STRA</name>
<sequence>MMLRKSGSLTIVLVSRLNLPSLLNNVDQPIVPKKLRIMVFIASVVLALLTHAVVALELPAHRGLLELAAHRGGMSGHNSFVPEHSKAAYALGASYGATYIEPDVISSKDHVLFVMHGNELGRTSDIAEKPEFAERKTTRVIDDGDGCTKATVTGWFAEDFTMDEIKSLRLRATAHAGPLDGIYSFLTFDEMLSYIEELSDTLGWTLGVYPETKLSNYFASIDLPLEDKLMETISRHGYCGYDEADEQKTFCLRALATISGACLLQSFSPESLQLLDTMTDLTTIFLVNGGKAGEAKIQTKENVEEISTYADFLSIPTSFDENFFADAVKNARAAGMGVHAWVADDDASLYARLVDLGVDATFTNNVAFAEGVLQAIDPDSDLGKEEEEKWKKSGGKGGIFDGNVPLLVGALCCGVFVGGVGMVAVKGRRKGEEGEEFRHLSESPRNSEAPSADVLRYF</sequence>
<keyword evidence="10" id="KW-1185">Reference proteome</keyword>
<reference evidence="9" key="1">
    <citation type="submission" date="2022-07" db="EMBL/GenBank/DDBJ databases">
        <title>Genome analysis of Parmales, a sister group of diatoms, reveals the evolutionary specialization of diatoms from phago-mixotrophs to photoautotrophs.</title>
        <authorList>
            <person name="Ban H."/>
            <person name="Sato S."/>
            <person name="Yoshikawa S."/>
            <person name="Kazumasa Y."/>
            <person name="Nakamura Y."/>
            <person name="Ichinomiya M."/>
            <person name="Saitoh K."/>
            <person name="Sato N."/>
            <person name="Blanc-Mathieu R."/>
            <person name="Endo H."/>
            <person name="Kuwata A."/>
            <person name="Ogata H."/>
        </authorList>
    </citation>
    <scope>NUCLEOTIDE SEQUENCE</scope>
</reference>
<evidence type="ECO:0000259" key="8">
    <source>
        <dbReference type="PROSITE" id="PS51704"/>
    </source>
</evidence>
<proteinExistence type="inferred from homology"/>
<dbReference type="GO" id="GO:0008889">
    <property type="term" value="F:glycerophosphodiester phosphodiesterase activity"/>
    <property type="evidence" value="ECO:0007669"/>
    <property type="project" value="UniProtKB-EC"/>
</dbReference>
<dbReference type="PANTHER" id="PTHR43620:SF7">
    <property type="entry name" value="GLYCEROPHOSPHODIESTER PHOSPHODIESTERASE GDPD5-RELATED"/>
    <property type="match status" value="1"/>
</dbReference>
<organism evidence="9 10">
    <name type="scientific">Triparma retinervis</name>
    <dbReference type="NCBI Taxonomy" id="2557542"/>
    <lineage>
        <taxon>Eukaryota</taxon>
        <taxon>Sar</taxon>
        <taxon>Stramenopiles</taxon>
        <taxon>Ochrophyta</taxon>
        <taxon>Bolidophyceae</taxon>
        <taxon>Parmales</taxon>
        <taxon>Triparmaceae</taxon>
        <taxon>Triparma</taxon>
    </lineage>
</organism>
<evidence type="ECO:0000256" key="7">
    <source>
        <dbReference type="SAM" id="Phobius"/>
    </source>
</evidence>
<dbReference type="EMBL" id="BRXZ01003226">
    <property type="protein sequence ID" value="GMH50250.1"/>
    <property type="molecule type" value="Genomic_DNA"/>
</dbReference>
<dbReference type="GO" id="GO:0006071">
    <property type="term" value="P:glycerol metabolic process"/>
    <property type="evidence" value="ECO:0007669"/>
    <property type="project" value="UniProtKB-KW"/>
</dbReference>
<protein>
    <recommendedName>
        <fullName evidence="2">glycerophosphodiester phosphodiesterase</fullName>
        <ecNumber evidence="2">3.1.4.46</ecNumber>
    </recommendedName>
</protein>
<evidence type="ECO:0000256" key="6">
    <source>
        <dbReference type="ARBA" id="ARBA00047512"/>
    </source>
</evidence>
<evidence type="ECO:0000313" key="9">
    <source>
        <dbReference type="EMBL" id="GMH50250.1"/>
    </source>
</evidence>
<dbReference type="SUPFAM" id="SSF51695">
    <property type="entry name" value="PLC-like phosphodiesterases"/>
    <property type="match status" value="1"/>
</dbReference>
<keyword evidence="7" id="KW-0472">Membrane</keyword>
<evidence type="ECO:0000256" key="1">
    <source>
        <dbReference type="ARBA" id="ARBA00007277"/>
    </source>
</evidence>
<dbReference type="Proteomes" id="UP001165082">
    <property type="component" value="Unassembled WGS sequence"/>
</dbReference>
<keyword evidence="4" id="KW-0319">Glycerol metabolism</keyword>
<evidence type="ECO:0000313" key="10">
    <source>
        <dbReference type="Proteomes" id="UP001165082"/>
    </source>
</evidence>
<gene>
    <name evidence="9" type="ORF">TrRE_jg12322</name>
</gene>
<dbReference type="OrthoDB" id="1058301at2759"/>
<keyword evidence="3" id="KW-0732">Signal</keyword>
<keyword evidence="7" id="KW-0812">Transmembrane</keyword>
<evidence type="ECO:0000256" key="5">
    <source>
        <dbReference type="ARBA" id="ARBA00022801"/>
    </source>
</evidence>